<dbReference type="Proteomes" id="UP001156703">
    <property type="component" value="Unassembled WGS sequence"/>
</dbReference>
<reference evidence="3" key="1">
    <citation type="journal article" date="2019" name="Int. J. Syst. Evol. Microbiol.">
        <title>The Global Catalogue of Microorganisms (GCM) 10K type strain sequencing project: providing services to taxonomists for standard genome sequencing and annotation.</title>
        <authorList>
            <consortium name="The Broad Institute Genomics Platform"/>
            <consortium name="The Broad Institute Genome Sequencing Center for Infectious Disease"/>
            <person name="Wu L."/>
            <person name="Ma J."/>
        </authorList>
    </citation>
    <scope>NUCLEOTIDE SEQUENCE [LARGE SCALE GENOMIC DNA]</scope>
    <source>
        <strain evidence="3">NBRC 102146</strain>
    </source>
</reference>
<keyword evidence="3" id="KW-1185">Reference proteome</keyword>
<keyword evidence="1" id="KW-0812">Transmembrane</keyword>
<keyword evidence="1" id="KW-1133">Transmembrane helix</keyword>
<feature type="transmembrane region" description="Helical" evidence="1">
    <location>
        <begin position="21"/>
        <end position="41"/>
    </location>
</feature>
<dbReference type="RefSeq" id="WP_029940108.1">
    <property type="nucleotide sequence ID" value="NZ_BSOO01000008.1"/>
</dbReference>
<feature type="transmembrane region" description="Helical" evidence="1">
    <location>
        <begin position="225"/>
        <end position="250"/>
    </location>
</feature>
<feature type="transmembrane region" description="Helical" evidence="1">
    <location>
        <begin position="132"/>
        <end position="153"/>
    </location>
</feature>
<protein>
    <recommendedName>
        <fullName evidence="4">Glycerophosphoryl diester phosphodiesterase membrane domain-containing protein</fullName>
    </recommendedName>
</protein>
<name>A0ABQ5Z924_9SPHN</name>
<feature type="transmembrane region" description="Helical" evidence="1">
    <location>
        <begin position="95"/>
        <end position="120"/>
    </location>
</feature>
<keyword evidence="1" id="KW-0472">Membrane</keyword>
<dbReference type="EMBL" id="BSOO01000008">
    <property type="protein sequence ID" value="GLR47358.1"/>
    <property type="molecule type" value="Genomic_DNA"/>
</dbReference>
<evidence type="ECO:0000313" key="3">
    <source>
        <dbReference type="Proteomes" id="UP001156703"/>
    </source>
</evidence>
<evidence type="ECO:0008006" key="4">
    <source>
        <dbReference type="Google" id="ProtNLM"/>
    </source>
</evidence>
<feature type="transmembrane region" description="Helical" evidence="1">
    <location>
        <begin position="53"/>
        <end position="74"/>
    </location>
</feature>
<comment type="caution">
    <text evidence="2">The sequence shown here is derived from an EMBL/GenBank/DDBJ whole genome shotgun (WGS) entry which is preliminary data.</text>
</comment>
<sequence length="267" mass="27300">MKLSIGKAWDEAKGIAGRDGNVLLAIALALLVLPGTIIETVAPSSLRGEETPLWVSLLGLVALLVNLAGQLAISRIALERAGTVGDALAIAFRRLAALFGALMLVVLPFALILGIILLGAGGDMDPQKLPPGPALAILAVMLVFVFVLVRLLFLTPLAADQPGGPVALLGGAWRLSRGRSGRLLLVVLLLMLVALLLVAGLGGALSAAVILLLGPVAPFNVSALLVALIQQVLAAIVSVFLALTVARLYVQARSGGVMASVPDAGHQ</sequence>
<feature type="transmembrane region" description="Helical" evidence="1">
    <location>
        <begin position="183"/>
        <end position="213"/>
    </location>
</feature>
<gene>
    <name evidence="2" type="ORF">GCM10007925_10690</name>
</gene>
<accession>A0ABQ5Z924</accession>
<evidence type="ECO:0000256" key="1">
    <source>
        <dbReference type="SAM" id="Phobius"/>
    </source>
</evidence>
<evidence type="ECO:0000313" key="2">
    <source>
        <dbReference type="EMBL" id="GLR47358.1"/>
    </source>
</evidence>
<organism evidence="2 3">
    <name type="scientific">Sphingomonas astaxanthinifaciens DSM 22298</name>
    <dbReference type="NCBI Taxonomy" id="1123267"/>
    <lineage>
        <taxon>Bacteria</taxon>
        <taxon>Pseudomonadati</taxon>
        <taxon>Pseudomonadota</taxon>
        <taxon>Alphaproteobacteria</taxon>
        <taxon>Sphingomonadales</taxon>
        <taxon>Sphingomonadaceae</taxon>
        <taxon>Sphingomonas</taxon>
    </lineage>
</organism>
<proteinExistence type="predicted"/>